<dbReference type="PANTHER" id="PTHR44846">
    <property type="entry name" value="MANNOSYL-D-GLYCERATE TRANSPORT/METABOLISM SYSTEM REPRESSOR MNGR-RELATED"/>
    <property type="match status" value="1"/>
</dbReference>
<keyword evidence="2" id="KW-0238">DNA-binding</keyword>
<dbReference type="Proteomes" id="UP001500975">
    <property type="component" value="Unassembled WGS sequence"/>
</dbReference>
<dbReference type="InterPro" id="IPR050679">
    <property type="entry name" value="Bact_HTH_transcr_reg"/>
</dbReference>
<dbReference type="InterPro" id="IPR011663">
    <property type="entry name" value="UTRA"/>
</dbReference>
<dbReference type="CDD" id="cd07377">
    <property type="entry name" value="WHTH_GntR"/>
    <property type="match status" value="1"/>
</dbReference>
<evidence type="ECO:0000256" key="3">
    <source>
        <dbReference type="ARBA" id="ARBA00023163"/>
    </source>
</evidence>
<keyword evidence="7" id="KW-1185">Reference proteome</keyword>
<dbReference type="InterPro" id="IPR000524">
    <property type="entry name" value="Tscrpt_reg_HTH_GntR"/>
</dbReference>
<dbReference type="Gene3D" id="3.40.1410.10">
    <property type="entry name" value="Chorismate lyase-like"/>
    <property type="match status" value="1"/>
</dbReference>
<dbReference type="InterPro" id="IPR036390">
    <property type="entry name" value="WH_DNA-bd_sf"/>
</dbReference>
<gene>
    <name evidence="6" type="ORF">GCM10023165_47410</name>
</gene>
<sequence length="298" mass="32493">MTATDAPKRPHGLPGRDAAPAASAPPARAEAPVAAEGIALDRDSALPLYAQVKRRLQAIIQTESLPDGRFYSDQEVCAMFGVSRFTVRQAIQELVAQGLLRRVQGQGTFVNTDKFDEIFGPQMDFQHQWERRGRPLSFRLHRFALLPCPEDMAFHLGVGAGQKVLHIERERQSGGVAISYDYRYIHPDFGGSITRPEALQHSLLDLLSRRVVLSHAHNRLEAALAGPEMGRLLGVPPNSAMMVRELVYFGKDGLPAMAGRSYSPGKSVRHSFTVALSGADFNAASAGTGHQMTVEAAD</sequence>
<dbReference type="Gene3D" id="1.10.10.10">
    <property type="entry name" value="Winged helix-like DNA-binding domain superfamily/Winged helix DNA-binding domain"/>
    <property type="match status" value="1"/>
</dbReference>
<accession>A0ABP8IBB5</accession>
<proteinExistence type="predicted"/>
<evidence type="ECO:0000313" key="7">
    <source>
        <dbReference type="Proteomes" id="UP001500975"/>
    </source>
</evidence>
<dbReference type="SUPFAM" id="SSF46785">
    <property type="entry name" value="Winged helix' DNA-binding domain"/>
    <property type="match status" value="1"/>
</dbReference>
<dbReference type="Pfam" id="PF00392">
    <property type="entry name" value="GntR"/>
    <property type="match status" value="1"/>
</dbReference>
<evidence type="ECO:0000256" key="2">
    <source>
        <dbReference type="ARBA" id="ARBA00023125"/>
    </source>
</evidence>
<keyword evidence="1" id="KW-0805">Transcription regulation</keyword>
<name>A0ABP8IBB5_9BURK</name>
<dbReference type="SMART" id="SM00866">
    <property type="entry name" value="UTRA"/>
    <property type="match status" value="1"/>
</dbReference>
<dbReference type="PROSITE" id="PS50949">
    <property type="entry name" value="HTH_GNTR"/>
    <property type="match status" value="1"/>
</dbReference>
<dbReference type="PANTHER" id="PTHR44846:SF1">
    <property type="entry name" value="MANNOSYL-D-GLYCERATE TRANSPORT_METABOLISM SYSTEM REPRESSOR MNGR-RELATED"/>
    <property type="match status" value="1"/>
</dbReference>
<comment type="caution">
    <text evidence="6">The sequence shown here is derived from an EMBL/GenBank/DDBJ whole genome shotgun (WGS) entry which is preliminary data.</text>
</comment>
<evidence type="ECO:0000256" key="4">
    <source>
        <dbReference type="SAM" id="MobiDB-lite"/>
    </source>
</evidence>
<dbReference type="InterPro" id="IPR036388">
    <property type="entry name" value="WH-like_DNA-bd_sf"/>
</dbReference>
<evidence type="ECO:0000313" key="6">
    <source>
        <dbReference type="EMBL" id="GAA4355363.1"/>
    </source>
</evidence>
<dbReference type="SMART" id="SM00345">
    <property type="entry name" value="HTH_GNTR"/>
    <property type="match status" value="1"/>
</dbReference>
<protein>
    <submittedName>
        <fullName evidence="6">GntR family transcriptional regulator</fullName>
    </submittedName>
</protein>
<evidence type="ECO:0000259" key="5">
    <source>
        <dbReference type="PROSITE" id="PS50949"/>
    </source>
</evidence>
<dbReference type="RefSeq" id="WP_345541060.1">
    <property type="nucleotide sequence ID" value="NZ_BAABGJ010000080.1"/>
</dbReference>
<feature type="domain" description="HTH gntR-type" evidence="5">
    <location>
        <begin position="46"/>
        <end position="113"/>
    </location>
</feature>
<dbReference type="PRINTS" id="PR00035">
    <property type="entry name" value="HTHGNTR"/>
</dbReference>
<evidence type="ECO:0000256" key="1">
    <source>
        <dbReference type="ARBA" id="ARBA00023015"/>
    </source>
</evidence>
<organism evidence="6 7">
    <name type="scientific">Variovorax defluvii</name>
    <dbReference type="NCBI Taxonomy" id="913761"/>
    <lineage>
        <taxon>Bacteria</taxon>
        <taxon>Pseudomonadati</taxon>
        <taxon>Pseudomonadota</taxon>
        <taxon>Betaproteobacteria</taxon>
        <taxon>Burkholderiales</taxon>
        <taxon>Comamonadaceae</taxon>
        <taxon>Variovorax</taxon>
    </lineage>
</organism>
<reference evidence="7" key="1">
    <citation type="journal article" date="2019" name="Int. J. Syst. Evol. Microbiol.">
        <title>The Global Catalogue of Microorganisms (GCM) 10K type strain sequencing project: providing services to taxonomists for standard genome sequencing and annotation.</title>
        <authorList>
            <consortium name="The Broad Institute Genomics Platform"/>
            <consortium name="The Broad Institute Genome Sequencing Center for Infectious Disease"/>
            <person name="Wu L."/>
            <person name="Ma J."/>
        </authorList>
    </citation>
    <scope>NUCLEOTIDE SEQUENCE [LARGE SCALE GENOMIC DNA]</scope>
    <source>
        <strain evidence="7">JCM 17804</strain>
    </source>
</reference>
<dbReference type="SUPFAM" id="SSF64288">
    <property type="entry name" value="Chorismate lyase-like"/>
    <property type="match status" value="1"/>
</dbReference>
<dbReference type="Pfam" id="PF07702">
    <property type="entry name" value="UTRA"/>
    <property type="match status" value="1"/>
</dbReference>
<keyword evidence="3" id="KW-0804">Transcription</keyword>
<feature type="region of interest" description="Disordered" evidence="4">
    <location>
        <begin position="1"/>
        <end position="29"/>
    </location>
</feature>
<feature type="compositionally biased region" description="Low complexity" evidence="4">
    <location>
        <begin position="18"/>
        <end position="29"/>
    </location>
</feature>
<dbReference type="EMBL" id="BAABGJ010000080">
    <property type="protein sequence ID" value="GAA4355363.1"/>
    <property type="molecule type" value="Genomic_DNA"/>
</dbReference>
<dbReference type="InterPro" id="IPR028978">
    <property type="entry name" value="Chorismate_lyase_/UTRA_dom_sf"/>
</dbReference>